<evidence type="ECO:0000313" key="3">
    <source>
        <dbReference type="Proteomes" id="UP001108123"/>
    </source>
</evidence>
<dbReference type="CDD" id="cd03794">
    <property type="entry name" value="GT4_WbuB-like"/>
    <property type="match status" value="1"/>
</dbReference>
<name>A0A9Q4FME1_9FIRM</name>
<dbReference type="EMBL" id="JAKNID010000040">
    <property type="protein sequence ID" value="MCG4565615.1"/>
    <property type="molecule type" value="Genomic_DNA"/>
</dbReference>
<evidence type="ECO:0000313" key="2">
    <source>
        <dbReference type="EMBL" id="MCG4565615.1"/>
    </source>
</evidence>
<dbReference type="AlphaFoldDB" id="A0A9Q4FME1"/>
<dbReference type="InterPro" id="IPR001296">
    <property type="entry name" value="Glyco_trans_1"/>
</dbReference>
<keyword evidence="3" id="KW-1185">Reference proteome</keyword>
<dbReference type="PANTHER" id="PTHR45947:SF3">
    <property type="entry name" value="SULFOQUINOVOSYL TRANSFERASE SQD2"/>
    <property type="match status" value="1"/>
</dbReference>
<gene>
    <name evidence="2" type="ORF">L0P62_09145</name>
</gene>
<reference evidence="2" key="1">
    <citation type="submission" date="2022-01" db="EMBL/GenBank/DDBJ databases">
        <title>Collection of gut derived symbiotic bacterial strains cultured from healthy donors.</title>
        <authorList>
            <person name="Lin H."/>
            <person name="Kohout C."/>
            <person name="Waligurski E."/>
            <person name="Pamer E.G."/>
        </authorList>
    </citation>
    <scope>NUCLEOTIDE SEQUENCE</scope>
    <source>
        <strain evidence="2">MSK.14.39</strain>
    </source>
</reference>
<organism evidence="2 3">
    <name type="scientific">Anaerosalibacter bizertensis</name>
    <dbReference type="NCBI Taxonomy" id="932217"/>
    <lineage>
        <taxon>Bacteria</taxon>
        <taxon>Bacillati</taxon>
        <taxon>Bacillota</taxon>
        <taxon>Tissierellia</taxon>
        <taxon>Tissierellales</taxon>
        <taxon>Sporanaerobacteraceae</taxon>
        <taxon>Anaerosalibacter</taxon>
    </lineage>
</organism>
<dbReference type="Gene3D" id="3.40.50.2000">
    <property type="entry name" value="Glycogen Phosphorylase B"/>
    <property type="match status" value="2"/>
</dbReference>
<feature type="domain" description="Glycosyl transferase family 1" evidence="1">
    <location>
        <begin position="209"/>
        <end position="380"/>
    </location>
</feature>
<accession>A0A9Q4FME1</accession>
<dbReference type="PANTHER" id="PTHR45947">
    <property type="entry name" value="SULFOQUINOVOSYL TRANSFERASE SQD2"/>
    <property type="match status" value="1"/>
</dbReference>
<dbReference type="SUPFAM" id="SSF53756">
    <property type="entry name" value="UDP-Glycosyltransferase/glycogen phosphorylase"/>
    <property type="match status" value="1"/>
</dbReference>
<dbReference type="InterPro" id="IPR050194">
    <property type="entry name" value="Glycosyltransferase_grp1"/>
</dbReference>
<dbReference type="RefSeq" id="WP_237915485.1">
    <property type="nucleotide sequence ID" value="NZ_JAKNID010000040.1"/>
</dbReference>
<dbReference type="Proteomes" id="UP001108123">
    <property type="component" value="Unassembled WGS sequence"/>
</dbReference>
<comment type="caution">
    <text evidence="2">The sequence shown here is derived from an EMBL/GenBank/DDBJ whole genome shotgun (WGS) entry which is preliminary data.</text>
</comment>
<dbReference type="Pfam" id="PF00534">
    <property type="entry name" value="Glycos_transf_1"/>
    <property type="match status" value="1"/>
</dbReference>
<dbReference type="GO" id="GO:0016757">
    <property type="term" value="F:glycosyltransferase activity"/>
    <property type="evidence" value="ECO:0007669"/>
    <property type="project" value="InterPro"/>
</dbReference>
<proteinExistence type="predicted"/>
<sequence>MNILFLTIGSMKNLDGNGLYIDLINELNDRGNNVYVVCPNERRNRQKTVCEMKRNINVLRVRTGNITKTNFLEKGISTILIEAQFINAIKKYYSNVKFDMILYTTPPVTFEKVISYVKNRDNCLAYLILKDIFPQNAVDLGIMPKKSLVFRYFRLKEKRLYAISDYIGCTSNGNIKYILNHNPEIEASKVELFPNSIKPRDLEDRITEREVLRKKYNIPLDAVVFVYGGNIGKPQGIDFIKKVIDEAKKYKKLFIMILGSGTEFSNIFNYILESNNPNVGIMQAIPQEEYWEFLSCCDVGLVFLDRRFTVPNTPARLTYYMEAALPILAATDKNTDISDILSGSNSGFWVESGDVDKYFEFVELLLEDNELRQELGKNGRMFLEKNLIISKNYEILISHYKSGGSQNV</sequence>
<evidence type="ECO:0000259" key="1">
    <source>
        <dbReference type="Pfam" id="PF00534"/>
    </source>
</evidence>
<protein>
    <submittedName>
        <fullName evidence="2">Glycosyltransferase family 4 protein</fullName>
    </submittedName>
</protein>